<protein>
    <submittedName>
        <fullName evidence="1">Uncharacterized protein</fullName>
    </submittedName>
</protein>
<gene>
    <name evidence="1 3" type="ORF">C49A9.3</name>
    <name evidence="1" type="ORF">CELE_C49A9.3</name>
</gene>
<evidence type="ECO:0000313" key="2">
    <source>
        <dbReference type="Proteomes" id="UP000001940"/>
    </source>
</evidence>
<evidence type="ECO:0007829" key="4">
    <source>
        <dbReference type="PeptideAtlas" id="O44153"/>
    </source>
</evidence>
<keyword evidence="2" id="KW-1185">Reference proteome</keyword>
<dbReference type="PANTHER" id="PTHR21516:SF8">
    <property type="entry name" value="FHA DOMAIN-CONTAINING PROTEIN-RELATED"/>
    <property type="match status" value="1"/>
</dbReference>
<dbReference type="Pfam" id="PF03312">
    <property type="entry name" value="DUF272"/>
    <property type="match status" value="2"/>
</dbReference>
<dbReference type="GeneID" id="177385"/>
<dbReference type="eggNOG" id="ENOG502RT63">
    <property type="taxonomic scope" value="Eukaryota"/>
</dbReference>
<dbReference type="PeptideAtlas" id="O44153"/>
<evidence type="ECO:0000313" key="3">
    <source>
        <dbReference type="WormBase" id="C49A9.3"/>
    </source>
</evidence>
<dbReference type="HOGENOM" id="CLU_475868_0_0_1"/>
<evidence type="ECO:0000313" key="1">
    <source>
        <dbReference type="EMBL" id="CCD67622.1"/>
    </source>
</evidence>
<dbReference type="FunCoup" id="O44153">
    <property type="interactions" value="172"/>
</dbReference>
<dbReference type="PaxDb" id="6239-C49A9.3"/>
<dbReference type="UCSC" id="C49A9.3">
    <property type="organism name" value="c. elegans"/>
</dbReference>
<sequence>MTQKDVCRFFAASRKYFTDGETFLTIIALGSHNHLSYRVSEAKLERNGIKLGDFLTAVVPLGQPIHSFRKMEHTLEVKVFNSMNYAQIEKITGTVEKNKHGISVFNTKHFGQVGCLDQNIPFGIHKIVLRATTSNEKSFLDNLNFGAFVQGNYETNLSETKFINTNVGGQSTKNESKMEYITELEKEMAKMKAIQYENEKIFAKPPIPLPRSASKPVEKRQEMMKAFVYNVTLKDNKNNYFLWICDKKEKSILISDEKSLQLGHFFEGIFEETSSENMNWICIRYVKETNEFLQGEIVGNKIQVKTALSKFQPTPRNFVEHIGFIVTNVRAKLNLVGKDLIFQNNLFGDAICRSCEQLDDYIISIKLLPKPVITSIGKIIYFEANEIKKNQPMSSETQGQREKVLGTGFQKKTEKVMNQRAVVLKFVENRYYVWNIDLKKECVLKFDEYPLEKGHFFVGDFVDCKTGKWICIKYVKPIDGFIDGGLNVRENIYFTITLEQFPTTEDANRRGSAFSEYFGEVFDGKYANTKITKELIGRKANVERRSIARGEYVWTVVKTFPPEAKPLSSITKL</sequence>
<dbReference type="EMBL" id="BX284604">
    <property type="protein sequence ID" value="CCD67622.1"/>
    <property type="molecule type" value="Genomic_DNA"/>
</dbReference>
<dbReference type="PANTHER" id="PTHR21516">
    <property type="entry name" value="AAA_LID_7 DOMAIN-CONTAINING PROTEIN-RELATED-RELATED"/>
    <property type="match status" value="1"/>
</dbReference>
<dbReference type="InterPro" id="IPR004987">
    <property type="entry name" value="DUF272"/>
</dbReference>
<dbReference type="PhylomeDB" id="O44153"/>
<dbReference type="Proteomes" id="UP000001940">
    <property type="component" value="Chromosome IV"/>
</dbReference>
<dbReference type="WormBase" id="C49A9.3">
    <property type="protein sequence ID" value="CE31451"/>
    <property type="gene ID" value="WBGene00016757"/>
</dbReference>
<dbReference type="RefSeq" id="NP_500936.2">
    <property type="nucleotide sequence ID" value="NM_068535.4"/>
</dbReference>
<dbReference type="AlphaFoldDB" id="O44153"/>
<keyword evidence="4" id="KW-1267">Proteomics identification</keyword>
<organism evidence="1 2">
    <name type="scientific">Caenorhabditis elegans</name>
    <dbReference type="NCBI Taxonomy" id="6239"/>
    <lineage>
        <taxon>Eukaryota</taxon>
        <taxon>Metazoa</taxon>
        <taxon>Ecdysozoa</taxon>
        <taxon>Nematoda</taxon>
        <taxon>Chromadorea</taxon>
        <taxon>Rhabditida</taxon>
        <taxon>Rhabditina</taxon>
        <taxon>Rhabditomorpha</taxon>
        <taxon>Rhabditoidea</taxon>
        <taxon>Rhabditidae</taxon>
        <taxon>Peloderinae</taxon>
        <taxon>Caenorhabditis</taxon>
    </lineage>
</organism>
<name>O44153_CAEEL</name>
<dbReference type="Bgee" id="WBGene00016757">
    <property type="expression patterns" value="Expressed in larva and 1 other cell type or tissue"/>
</dbReference>
<dbReference type="InParanoid" id="O44153"/>
<accession>O44153</accession>
<dbReference type="STRING" id="6239.C49A9.3.1"/>
<reference evidence="1 2" key="1">
    <citation type="journal article" date="1998" name="Science">
        <title>Genome sequence of the nematode C. elegans: a platform for investigating biology.</title>
        <authorList>
            <consortium name="The C. elegans sequencing consortium"/>
            <person name="Sulson J.E."/>
            <person name="Waterston R."/>
        </authorList>
    </citation>
    <scope>NUCLEOTIDE SEQUENCE [LARGE SCALE GENOMIC DNA]</scope>
    <source>
        <strain evidence="1 2">Bristol N2</strain>
    </source>
</reference>
<dbReference type="KEGG" id="cel:CELE_C49A9.3"/>
<dbReference type="CTD" id="177385"/>
<dbReference type="AGR" id="WB:WBGene00016757"/>
<proteinExistence type="evidence at protein level"/>